<accession>A0A0L0W0Y6</accession>
<name>A0A0L0W0Y6_9BASI</name>
<evidence type="ECO:0000313" key="2">
    <source>
        <dbReference type="EMBL" id="KNF05127.1"/>
    </source>
</evidence>
<feature type="compositionally biased region" description="Polar residues" evidence="1">
    <location>
        <begin position="33"/>
        <end position="43"/>
    </location>
</feature>
<dbReference type="AlphaFoldDB" id="A0A0L0W0Y6"/>
<gene>
    <name evidence="2" type="ORF">PSTG_01756</name>
</gene>
<dbReference type="EMBL" id="AJIL01000009">
    <property type="protein sequence ID" value="KNF05127.1"/>
    <property type="molecule type" value="Genomic_DNA"/>
</dbReference>
<keyword evidence="3" id="KW-1185">Reference proteome</keyword>
<protein>
    <submittedName>
        <fullName evidence="2">Uncharacterized protein</fullName>
    </submittedName>
</protein>
<proteinExistence type="predicted"/>
<feature type="compositionally biased region" description="Acidic residues" evidence="1">
    <location>
        <begin position="49"/>
        <end position="62"/>
    </location>
</feature>
<organism evidence="2 3">
    <name type="scientific">Puccinia striiformis f. sp. tritici PST-78</name>
    <dbReference type="NCBI Taxonomy" id="1165861"/>
    <lineage>
        <taxon>Eukaryota</taxon>
        <taxon>Fungi</taxon>
        <taxon>Dikarya</taxon>
        <taxon>Basidiomycota</taxon>
        <taxon>Pucciniomycotina</taxon>
        <taxon>Pucciniomycetes</taxon>
        <taxon>Pucciniales</taxon>
        <taxon>Pucciniaceae</taxon>
        <taxon>Puccinia</taxon>
    </lineage>
</organism>
<reference evidence="3" key="1">
    <citation type="submission" date="2014-03" db="EMBL/GenBank/DDBJ databases">
        <title>The Genome Sequence of Puccinia striiformis f. sp. tritici PST-78.</title>
        <authorList>
            <consortium name="The Broad Institute Genome Sequencing Platform"/>
            <person name="Cuomo C."/>
            <person name="Hulbert S."/>
            <person name="Chen X."/>
            <person name="Walker B."/>
            <person name="Young S.K."/>
            <person name="Zeng Q."/>
            <person name="Gargeya S."/>
            <person name="Fitzgerald M."/>
            <person name="Haas B."/>
            <person name="Abouelleil A."/>
            <person name="Alvarado L."/>
            <person name="Arachchi H.M."/>
            <person name="Berlin A.M."/>
            <person name="Chapman S.B."/>
            <person name="Goldberg J."/>
            <person name="Griggs A."/>
            <person name="Gujja S."/>
            <person name="Hansen M."/>
            <person name="Howarth C."/>
            <person name="Imamovic A."/>
            <person name="Larimer J."/>
            <person name="McCowan C."/>
            <person name="Montmayeur A."/>
            <person name="Murphy C."/>
            <person name="Neiman D."/>
            <person name="Pearson M."/>
            <person name="Priest M."/>
            <person name="Roberts A."/>
            <person name="Saif S."/>
            <person name="Shea T."/>
            <person name="Sisk P."/>
            <person name="Sykes S."/>
            <person name="Wortman J."/>
            <person name="Nusbaum C."/>
            <person name="Birren B."/>
        </authorList>
    </citation>
    <scope>NUCLEOTIDE SEQUENCE [LARGE SCALE GENOMIC DNA]</scope>
    <source>
        <strain evidence="3">race PST-78</strain>
    </source>
</reference>
<evidence type="ECO:0000256" key="1">
    <source>
        <dbReference type="SAM" id="MobiDB-lite"/>
    </source>
</evidence>
<feature type="region of interest" description="Disordered" evidence="1">
    <location>
        <begin position="1"/>
        <end position="96"/>
    </location>
</feature>
<feature type="compositionally biased region" description="Polar residues" evidence="1">
    <location>
        <begin position="67"/>
        <end position="76"/>
    </location>
</feature>
<evidence type="ECO:0000313" key="3">
    <source>
        <dbReference type="Proteomes" id="UP000054564"/>
    </source>
</evidence>
<dbReference type="Proteomes" id="UP000054564">
    <property type="component" value="Unassembled WGS sequence"/>
</dbReference>
<comment type="caution">
    <text evidence="2">The sequence shown here is derived from an EMBL/GenBank/DDBJ whole genome shotgun (WGS) entry which is preliminary data.</text>
</comment>
<sequence>MATNKPVHSSMACTERPLTVPPSVCAVLMVATGENNDSGTDNNGKGDEDNQIDWVEDDDDYGVEQGSLGQASSTSDHQPDPPQHGTSTGFCTRKGN</sequence>